<organism evidence="2 3">
    <name type="scientific">Pedobacter alpinus</name>
    <dbReference type="NCBI Taxonomy" id="1590643"/>
    <lineage>
        <taxon>Bacteria</taxon>
        <taxon>Pseudomonadati</taxon>
        <taxon>Bacteroidota</taxon>
        <taxon>Sphingobacteriia</taxon>
        <taxon>Sphingobacteriales</taxon>
        <taxon>Sphingobacteriaceae</taxon>
        <taxon>Pedobacter</taxon>
    </lineage>
</organism>
<name>A0ABW5TT54_9SPHI</name>
<keyword evidence="3" id="KW-1185">Reference proteome</keyword>
<proteinExistence type="predicted"/>
<protein>
    <submittedName>
        <fullName evidence="2">Uncharacterized protein</fullName>
    </submittedName>
</protein>
<evidence type="ECO:0000313" key="2">
    <source>
        <dbReference type="EMBL" id="MFD2731957.1"/>
    </source>
</evidence>
<evidence type="ECO:0000256" key="1">
    <source>
        <dbReference type="SAM" id="Phobius"/>
    </source>
</evidence>
<accession>A0ABW5TT54</accession>
<evidence type="ECO:0000313" key="3">
    <source>
        <dbReference type="Proteomes" id="UP001597546"/>
    </source>
</evidence>
<gene>
    <name evidence="2" type="ORF">ACFSSE_09590</name>
</gene>
<reference evidence="3" key="1">
    <citation type="journal article" date="2019" name="Int. J. Syst. Evol. Microbiol.">
        <title>The Global Catalogue of Microorganisms (GCM) 10K type strain sequencing project: providing services to taxonomists for standard genome sequencing and annotation.</title>
        <authorList>
            <consortium name="The Broad Institute Genomics Platform"/>
            <consortium name="The Broad Institute Genome Sequencing Center for Infectious Disease"/>
            <person name="Wu L."/>
            <person name="Ma J."/>
        </authorList>
    </citation>
    <scope>NUCLEOTIDE SEQUENCE [LARGE SCALE GENOMIC DNA]</scope>
    <source>
        <strain evidence="3">KCTC 42456</strain>
    </source>
</reference>
<keyword evidence="1" id="KW-0472">Membrane</keyword>
<dbReference type="EMBL" id="JBHULV010000028">
    <property type="protein sequence ID" value="MFD2731957.1"/>
    <property type="molecule type" value="Genomic_DNA"/>
</dbReference>
<keyword evidence="1" id="KW-1133">Transmembrane helix</keyword>
<dbReference type="Proteomes" id="UP001597546">
    <property type="component" value="Unassembled WGS sequence"/>
</dbReference>
<sequence>MAFTKGLGFIKIFPLIAAGVSCFFPVAEKSNQKKPPLRRLLQRFCFNCSITTAITKAEFIGK</sequence>
<keyword evidence="1" id="KW-0812">Transmembrane</keyword>
<dbReference type="PROSITE" id="PS51257">
    <property type="entry name" value="PROKAR_LIPOPROTEIN"/>
    <property type="match status" value="1"/>
</dbReference>
<dbReference type="RefSeq" id="WP_379043736.1">
    <property type="nucleotide sequence ID" value="NZ_JBHSKW010000032.1"/>
</dbReference>
<feature type="transmembrane region" description="Helical" evidence="1">
    <location>
        <begin position="6"/>
        <end position="27"/>
    </location>
</feature>
<comment type="caution">
    <text evidence="2">The sequence shown here is derived from an EMBL/GenBank/DDBJ whole genome shotgun (WGS) entry which is preliminary data.</text>
</comment>